<reference evidence="2 3" key="1">
    <citation type="journal article" date="2017" name="Curr. Biol.">
        <title>Genome architecture and evolution of a unichromosomal asexual nematode.</title>
        <authorList>
            <person name="Fradin H."/>
            <person name="Zegar C."/>
            <person name="Gutwein M."/>
            <person name="Lucas J."/>
            <person name="Kovtun M."/>
            <person name="Corcoran D."/>
            <person name="Baugh L.R."/>
            <person name="Kiontke K."/>
            <person name="Gunsalus K."/>
            <person name="Fitch D.H."/>
            <person name="Piano F."/>
        </authorList>
    </citation>
    <scope>NUCLEOTIDE SEQUENCE [LARGE SCALE GENOMIC DNA]</scope>
    <source>
        <strain evidence="2">PF1309</strain>
    </source>
</reference>
<proteinExistence type="predicted"/>
<dbReference type="AlphaFoldDB" id="A0A2A2K787"/>
<dbReference type="EMBL" id="LIAE01009429">
    <property type="protein sequence ID" value="PAV69798.1"/>
    <property type="molecule type" value="Genomic_DNA"/>
</dbReference>
<keyword evidence="3" id="KW-1185">Reference proteome</keyword>
<protein>
    <submittedName>
        <fullName evidence="2">Uncharacterized protein</fullName>
    </submittedName>
</protein>
<dbReference type="Proteomes" id="UP000218231">
    <property type="component" value="Unassembled WGS sequence"/>
</dbReference>
<name>A0A2A2K787_9BILA</name>
<evidence type="ECO:0000313" key="2">
    <source>
        <dbReference type="EMBL" id="PAV69798.1"/>
    </source>
</evidence>
<feature type="region of interest" description="Disordered" evidence="1">
    <location>
        <begin position="114"/>
        <end position="139"/>
    </location>
</feature>
<organism evidence="2 3">
    <name type="scientific">Diploscapter pachys</name>
    <dbReference type="NCBI Taxonomy" id="2018661"/>
    <lineage>
        <taxon>Eukaryota</taxon>
        <taxon>Metazoa</taxon>
        <taxon>Ecdysozoa</taxon>
        <taxon>Nematoda</taxon>
        <taxon>Chromadorea</taxon>
        <taxon>Rhabditida</taxon>
        <taxon>Rhabditina</taxon>
        <taxon>Rhabditomorpha</taxon>
        <taxon>Rhabditoidea</taxon>
        <taxon>Rhabditidae</taxon>
        <taxon>Diploscapter</taxon>
    </lineage>
</organism>
<accession>A0A2A2K787</accession>
<gene>
    <name evidence="2" type="ORF">WR25_05083</name>
</gene>
<evidence type="ECO:0000256" key="1">
    <source>
        <dbReference type="SAM" id="MobiDB-lite"/>
    </source>
</evidence>
<feature type="compositionally biased region" description="Basic and acidic residues" evidence="1">
    <location>
        <begin position="118"/>
        <end position="127"/>
    </location>
</feature>
<sequence>MSLRGSSVSVPWRIGRSKRPRASAPGSAVTIAVHFALSNRSPAAHADSTVTISDLKCEVEAASGRVLGRATTRRSNGADRPAVDDELCAVDRGGAVGGEIGDQVQLGKPVFVGQGDEATSRRGRTTDDMSEDIDPAQPLERFPGQRRAAVRRGQVRLDVVDAIDPILDGPRGRDDPCAAGQEALDGRAAEALGSPADKHTLAGEFRLDGTVRQLEAVGEAERTAREVTVRGTFDDDGAALFADTVGREDRLHRDHVVFEQLPNCRPSFEPLAVINDDGVGLEGRQHAVDIKAGVRLDIIGDGAG</sequence>
<evidence type="ECO:0000313" key="3">
    <source>
        <dbReference type="Proteomes" id="UP000218231"/>
    </source>
</evidence>
<comment type="caution">
    <text evidence="2">The sequence shown here is derived from an EMBL/GenBank/DDBJ whole genome shotgun (WGS) entry which is preliminary data.</text>
</comment>